<dbReference type="PANTHER" id="PTHR10000:SF8">
    <property type="entry name" value="HAD SUPERFAMILY HYDROLASE-LIKE, TYPE 3"/>
    <property type="match status" value="1"/>
</dbReference>
<comment type="caution">
    <text evidence="1">The sequence shown here is derived from an EMBL/GenBank/DDBJ whole genome shotgun (WGS) entry which is preliminary data.</text>
</comment>
<reference evidence="1 2" key="1">
    <citation type="submission" date="2019-11" db="EMBL/GenBank/DDBJ databases">
        <authorList>
            <person name="Li X."/>
        </authorList>
    </citation>
    <scope>NUCLEOTIDE SEQUENCE [LARGE SCALE GENOMIC DNA]</scope>
    <source>
        <strain evidence="1 2">L9</strain>
    </source>
</reference>
<dbReference type="InterPro" id="IPR023214">
    <property type="entry name" value="HAD_sf"/>
</dbReference>
<name>A0A6N8FDY4_9BACI</name>
<dbReference type="Gene3D" id="3.40.50.1000">
    <property type="entry name" value="HAD superfamily/HAD-like"/>
    <property type="match status" value="1"/>
</dbReference>
<dbReference type="PRINTS" id="PR00119">
    <property type="entry name" value="CATATPASE"/>
</dbReference>
<dbReference type="Gene3D" id="3.30.1240.10">
    <property type="match status" value="1"/>
</dbReference>
<dbReference type="PROSITE" id="PS01229">
    <property type="entry name" value="COF_2"/>
    <property type="match status" value="1"/>
</dbReference>
<evidence type="ECO:0000313" key="1">
    <source>
        <dbReference type="EMBL" id="MUK87743.1"/>
    </source>
</evidence>
<sequence>MKVRAMFIDMDGTLLTAKNNISRRNTEAINKLMNQGVKVFLATGRHYDVTVPYHKQLGLQTPMICLNGASIHDAITGKVMQMKPVKLDEDRFLRLTAEIPCNVLIHASNGLYCKEMNEEIESWITEGQISPRYIGDLRNANYPDVLKYSVRTGIPCPEFSVLFKDEADVIDWHDGFEIVSRGVSKWSAIETLLHAFGINTDEVVTIGDGPNDIQMLQHAGMGVAMDNASDAVKEVADFITGHHQNDGLAAFIEQHLIHSYSI</sequence>
<dbReference type="GO" id="GO:0016791">
    <property type="term" value="F:phosphatase activity"/>
    <property type="evidence" value="ECO:0007669"/>
    <property type="project" value="TreeGrafter"/>
</dbReference>
<organism evidence="1 2">
    <name type="scientific">Ornithinibacillus caprae</name>
    <dbReference type="NCBI Taxonomy" id="2678566"/>
    <lineage>
        <taxon>Bacteria</taxon>
        <taxon>Bacillati</taxon>
        <taxon>Bacillota</taxon>
        <taxon>Bacilli</taxon>
        <taxon>Bacillales</taxon>
        <taxon>Bacillaceae</taxon>
        <taxon>Ornithinibacillus</taxon>
    </lineage>
</organism>
<dbReference type="InterPro" id="IPR006379">
    <property type="entry name" value="HAD-SF_hydro_IIB"/>
</dbReference>
<dbReference type="CDD" id="cd07516">
    <property type="entry name" value="HAD_Pase"/>
    <property type="match status" value="1"/>
</dbReference>
<dbReference type="NCBIfam" id="TIGR01484">
    <property type="entry name" value="HAD-SF-IIB"/>
    <property type="match status" value="1"/>
</dbReference>
<gene>
    <name evidence="1" type="ORF">GMD78_04920</name>
</gene>
<accession>A0A6N8FDY4</accession>
<dbReference type="InterPro" id="IPR000150">
    <property type="entry name" value="Cof"/>
</dbReference>
<dbReference type="SFLD" id="SFLDG01140">
    <property type="entry name" value="C2.B:_Phosphomannomutase_and_P"/>
    <property type="match status" value="1"/>
</dbReference>
<dbReference type="NCBIfam" id="TIGR00099">
    <property type="entry name" value="Cof-subfamily"/>
    <property type="match status" value="1"/>
</dbReference>
<dbReference type="PROSITE" id="PS01228">
    <property type="entry name" value="COF_1"/>
    <property type="match status" value="1"/>
</dbReference>
<dbReference type="AlphaFoldDB" id="A0A6N8FDY4"/>
<dbReference type="GO" id="GO:0000287">
    <property type="term" value="F:magnesium ion binding"/>
    <property type="evidence" value="ECO:0007669"/>
    <property type="project" value="TreeGrafter"/>
</dbReference>
<dbReference type="GO" id="GO:0005829">
    <property type="term" value="C:cytosol"/>
    <property type="evidence" value="ECO:0007669"/>
    <property type="project" value="TreeGrafter"/>
</dbReference>
<dbReference type="RefSeq" id="WP_155667639.1">
    <property type="nucleotide sequence ID" value="NZ_WOCA01000003.1"/>
</dbReference>
<proteinExistence type="predicted"/>
<dbReference type="Pfam" id="PF08282">
    <property type="entry name" value="Hydrolase_3"/>
    <property type="match status" value="1"/>
</dbReference>
<dbReference type="InterPro" id="IPR036412">
    <property type="entry name" value="HAD-like_sf"/>
</dbReference>
<keyword evidence="2" id="KW-1185">Reference proteome</keyword>
<dbReference type="EMBL" id="WOCA01000003">
    <property type="protein sequence ID" value="MUK87743.1"/>
    <property type="molecule type" value="Genomic_DNA"/>
</dbReference>
<dbReference type="PANTHER" id="PTHR10000">
    <property type="entry name" value="PHOSPHOSERINE PHOSPHATASE"/>
    <property type="match status" value="1"/>
</dbReference>
<protein>
    <submittedName>
        <fullName evidence="1">Cof-type HAD-IIB family hydrolase</fullName>
    </submittedName>
</protein>
<evidence type="ECO:0000313" key="2">
    <source>
        <dbReference type="Proteomes" id="UP000469125"/>
    </source>
</evidence>
<dbReference type="SUPFAM" id="SSF56784">
    <property type="entry name" value="HAD-like"/>
    <property type="match status" value="1"/>
</dbReference>
<keyword evidence="1" id="KW-0378">Hydrolase</keyword>
<dbReference type="Proteomes" id="UP000469125">
    <property type="component" value="Unassembled WGS sequence"/>
</dbReference>
<dbReference type="SFLD" id="SFLDS00003">
    <property type="entry name" value="Haloacid_Dehalogenase"/>
    <property type="match status" value="1"/>
</dbReference>